<dbReference type="RefSeq" id="WP_126141325.1">
    <property type="nucleotide sequence ID" value="NZ_RXHU01000028.1"/>
</dbReference>
<organism evidence="4 5">
    <name type="scientific">Paenibacillus whitsoniae</name>
    <dbReference type="NCBI Taxonomy" id="2496558"/>
    <lineage>
        <taxon>Bacteria</taxon>
        <taxon>Bacillati</taxon>
        <taxon>Bacillota</taxon>
        <taxon>Bacilli</taxon>
        <taxon>Bacillales</taxon>
        <taxon>Paenibacillaceae</taxon>
        <taxon>Paenibacillus</taxon>
    </lineage>
</organism>
<evidence type="ECO:0000256" key="2">
    <source>
        <dbReference type="ARBA" id="ARBA00022723"/>
    </source>
</evidence>
<keyword evidence="5" id="KW-1185">Reference proteome</keyword>
<dbReference type="GO" id="GO:0046872">
    <property type="term" value="F:metal ion binding"/>
    <property type="evidence" value="ECO:0007669"/>
    <property type="project" value="UniProtKB-KW"/>
</dbReference>
<dbReference type="Proteomes" id="UP000276128">
    <property type="component" value="Unassembled WGS sequence"/>
</dbReference>
<evidence type="ECO:0000313" key="4">
    <source>
        <dbReference type="EMBL" id="RTE09634.1"/>
    </source>
</evidence>
<feature type="binding site" evidence="3">
    <location>
        <position position="48"/>
    </location>
    <ligand>
        <name>a divalent metal cation</name>
        <dbReference type="ChEBI" id="CHEBI:60240"/>
    </ligand>
</feature>
<gene>
    <name evidence="4" type="ORF">EJQ19_11300</name>
</gene>
<dbReference type="Gene3D" id="1.20.120.450">
    <property type="entry name" value="dinb family like domain"/>
    <property type="match status" value="1"/>
</dbReference>
<sequence>MFTTVSNSVEELKKETAVTQQLLDLLTDASLSQGHADGFRNLGQLAWHLVHNDRSFLLGLGLKFEAPSASEVPPAQASAIAEAYRRTSQGIITAVESQLSDARLAEVVTIFGQQWTVGQAIYSSLKHEIHHRGQLTILMRLAGLPVIGAYGPAKEQWANQGRPAPAF</sequence>
<dbReference type="OrthoDB" id="119432at2"/>
<name>A0A3S0CVC9_9BACL</name>
<reference evidence="4 5" key="1">
    <citation type="submission" date="2018-12" db="EMBL/GenBank/DDBJ databases">
        <title>Bacillus ochoae sp. nov., Paenibacillus whitsoniae sp. nov., Paenibacillus spiritus sp. nov. Isolated from the Mars Exploration Rover during spacecraft assembly.</title>
        <authorList>
            <person name="Seuylemezian A."/>
            <person name="Vaishampayan P."/>
        </authorList>
    </citation>
    <scope>NUCLEOTIDE SEQUENCE [LARGE SCALE GENOMIC DNA]</scope>
    <source>
        <strain evidence="4 5">MER 54</strain>
    </source>
</reference>
<dbReference type="InterPro" id="IPR034660">
    <property type="entry name" value="DinB/YfiT-like"/>
</dbReference>
<dbReference type="InterPro" id="IPR007837">
    <property type="entry name" value="DinB"/>
</dbReference>
<protein>
    <submittedName>
        <fullName evidence="4">DUF1572 domain-containing protein</fullName>
    </submittedName>
</protein>
<dbReference type="Pfam" id="PF05163">
    <property type="entry name" value="DinB"/>
    <property type="match status" value="1"/>
</dbReference>
<feature type="binding site" evidence="3">
    <location>
        <position position="131"/>
    </location>
    <ligand>
        <name>a divalent metal cation</name>
        <dbReference type="ChEBI" id="CHEBI:60240"/>
    </ligand>
</feature>
<dbReference type="AlphaFoldDB" id="A0A3S0CVC9"/>
<accession>A0A3S0CVC9</accession>
<comment type="similarity">
    <text evidence="1">Belongs to the DinB family.</text>
</comment>
<evidence type="ECO:0000256" key="3">
    <source>
        <dbReference type="PIRSR" id="PIRSR607837-1"/>
    </source>
</evidence>
<comment type="caution">
    <text evidence="4">The sequence shown here is derived from an EMBL/GenBank/DDBJ whole genome shotgun (WGS) entry which is preliminary data.</text>
</comment>
<dbReference type="SUPFAM" id="SSF109854">
    <property type="entry name" value="DinB/YfiT-like putative metalloenzymes"/>
    <property type="match status" value="1"/>
</dbReference>
<proteinExistence type="inferred from homology"/>
<evidence type="ECO:0000256" key="1">
    <source>
        <dbReference type="ARBA" id="ARBA00008635"/>
    </source>
</evidence>
<keyword evidence="2 3" id="KW-0479">Metal-binding</keyword>
<evidence type="ECO:0000313" key="5">
    <source>
        <dbReference type="Proteomes" id="UP000276128"/>
    </source>
</evidence>
<dbReference type="EMBL" id="RXHU01000028">
    <property type="protein sequence ID" value="RTE09634.1"/>
    <property type="molecule type" value="Genomic_DNA"/>
</dbReference>
<feature type="binding site" evidence="3">
    <location>
        <position position="127"/>
    </location>
    <ligand>
        <name>a divalent metal cation</name>
        <dbReference type="ChEBI" id="CHEBI:60240"/>
    </ligand>
</feature>